<dbReference type="SUPFAM" id="SSF53686">
    <property type="entry name" value="Tryptophan synthase beta subunit-like PLP-dependent enzymes"/>
    <property type="match status" value="1"/>
</dbReference>
<comment type="cofactor">
    <cofactor evidence="1">
        <name>pyridoxal 5'-phosphate</name>
        <dbReference type="ChEBI" id="CHEBI:597326"/>
    </cofactor>
</comment>
<dbReference type="Pfam" id="PF00291">
    <property type="entry name" value="PALP"/>
    <property type="match status" value="1"/>
</dbReference>
<dbReference type="PANTHER" id="PTHR10314">
    <property type="entry name" value="CYSTATHIONINE BETA-SYNTHASE"/>
    <property type="match status" value="1"/>
</dbReference>
<dbReference type="EMBL" id="VXPY01000085">
    <property type="protein sequence ID" value="MYD91064.1"/>
    <property type="molecule type" value="Genomic_DNA"/>
</dbReference>
<keyword evidence="2" id="KW-0663">Pyridoxal phosphate</keyword>
<gene>
    <name evidence="4" type="ORF">F4Y08_12140</name>
</gene>
<organism evidence="4">
    <name type="scientific">Caldilineaceae bacterium SB0662_bin_9</name>
    <dbReference type="NCBI Taxonomy" id="2605258"/>
    <lineage>
        <taxon>Bacteria</taxon>
        <taxon>Bacillati</taxon>
        <taxon>Chloroflexota</taxon>
        <taxon>Caldilineae</taxon>
        <taxon>Caldilineales</taxon>
        <taxon>Caldilineaceae</taxon>
    </lineage>
</organism>
<evidence type="ECO:0000259" key="3">
    <source>
        <dbReference type="Pfam" id="PF00291"/>
    </source>
</evidence>
<protein>
    <submittedName>
        <fullName evidence="4">Pyridoxal-phosphate dependent enzyme</fullName>
    </submittedName>
</protein>
<dbReference type="InterPro" id="IPR050214">
    <property type="entry name" value="Cys_Synth/Cystath_Beta-Synth"/>
</dbReference>
<dbReference type="Gene3D" id="3.40.50.1100">
    <property type="match status" value="2"/>
</dbReference>
<feature type="domain" description="Tryptophan synthase beta chain-like PALP" evidence="3">
    <location>
        <begin position="76"/>
        <end position="359"/>
    </location>
</feature>
<sequence length="464" mass="50849">MSDPKHPVYGPTYAEMRDPGLLDPAFRARAAELQNHLPLHRDNLFNIHWQDAYTGVSAFLVPQAVSGLAANLVVMDGGTFPSGSMKVGPAYAMLMERELNEGIRPGSATVIAPSTGNFGIGVSWVARVKGYEARVVMPSGMSRERYALIERYGATTDLTPGSEADVNLTLQRTQDRYAGQADCTVLGQFSDLANYRFHRHVTAEGVRRAVQGLGLDGVDLFVSAPGSAGTLAAGEGLRESFPDLCLAAVEPEECSTLTDGGRGSHVIEGIGDQMVTLIHNVHATDLVVRIPDVHTIRGTAVFSSSTDDIMAMFGVDADCAARLQGRFGPSGICNVVGAMQAASYLGLDQSRTVVTVATDANDRYQSILDQLSNNLGRQPHRRDLSGWWSEVQELEPARQVLDIHESDHRERLHGMKRDTWVPYGYSADFIDSMQDQTFWDREYDRVTQLDLQWQALRHPPDSCR</sequence>
<name>A0A6B1DXF9_9CHLR</name>
<accession>A0A6B1DXF9</accession>
<dbReference type="AlphaFoldDB" id="A0A6B1DXF9"/>
<proteinExistence type="predicted"/>
<reference evidence="4" key="1">
    <citation type="submission" date="2019-09" db="EMBL/GenBank/DDBJ databases">
        <title>Characterisation of the sponge microbiome using genome-centric metagenomics.</title>
        <authorList>
            <person name="Engelberts J.P."/>
            <person name="Robbins S.J."/>
            <person name="De Goeij J.M."/>
            <person name="Aranda M."/>
            <person name="Bell S.C."/>
            <person name="Webster N.S."/>
        </authorList>
    </citation>
    <scope>NUCLEOTIDE SEQUENCE</scope>
    <source>
        <strain evidence="4">SB0662_bin_9</strain>
    </source>
</reference>
<evidence type="ECO:0000256" key="1">
    <source>
        <dbReference type="ARBA" id="ARBA00001933"/>
    </source>
</evidence>
<dbReference type="InterPro" id="IPR036052">
    <property type="entry name" value="TrpB-like_PALP_sf"/>
</dbReference>
<dbReference type="InterPro" id="IPR001926">
    <property type="entry name" value="TrpB-like_PALP"/>
</dbReference>
<comment type="caution">
    <text evidence="4">The sequence shown here is derived from an EMBL/GenBank/DDBJ whole genome shotgun (WGS) entry which is preliminary data.</text>
</comment>
<evidence type="ECO:0000256" key="2">
    <source>
        <dbReference type="ARBA" id="ARBA00022898"/>
    </source>
</evidence>
<dbReference type="GO" id="GO:1901605">
    <property type="term" value="P:alpha-amino acid metabolic process"/>
    <property type="evidence" value="ECO:0007669"/>
    <property type="project" value="UniProtKB-ARBA"/>
</dbReference>
<evidence type="ECO:0000313" key="4">
    <source>
        <dbReference type="EMBL" id="MYD91064.1"/>
    </source>
</evidence>